<sequence>MRFIADENFPLPSIRLLTTAGHDIGFVALETPGVPDEAVVDRAVREVRILLTFDRDYGSLLYERGSQPPEGIVYFRFTPSSPEEPAEYLLTLLERLGTFLPGMFTVAERDRVRQRPLPGSNLP</sequence>
<dbReference type="InterPro" id="IPR041049">
    <property type="entry name" value="DUF5615"/>
</dbReference>
<feature type="domain" description="DUF5615" evidence="1">
    <location>
        <begin position="1"/>
        <end position="108"/>
    </location>
</feature>
<reference evidence="2" key="1">
    <citation type="submission" date="2020-02" db="EMBL/GenBank/DDBJ databases">
        <authorList>
            <person name="Meier V. D."/>
        </authorList>
    </citation>
    <scope>NUCLEOTIDE SEQUENCE</scope>
    <source>
        <strain evidence="2">AVDCRST_MAG14</strain>
    </source>
</reference>
<accession>A0A6J4QJ50</accession>
<name>A0A6J4QJ50_9ACTN</name>
<evidence type="ECO:0000313" key="2">
    <source>
        <dbReference type="EMBL" id="CAA9446139.1"/>
    </source>
</evidence>
<gene>
    <name evidence="2" type="ORF">AVDCRST_MAG14-439</name>
</gene>
<dbReference type="EMBL" id="CADCVG010000018">
    <property type="protein sequence ID" value="CAA9446139.1"/>
    <property type="molecule type" value="Genomic_DNA"/>
</dbReference>
<organism evidence="2">
    <name type="scientific">uncultured Rubrobacteraceae bacterium</name>
    <dbReference type="NCBI Taxonomy" id="349277"/>
    <lineage>
        <taxon>Bacteria</taxon>
        <taxon>Bacillati</taxon>
        <taxon>Actinomycetota</taxon>
        <taxon>Rubrobacteria</taxon>
        <taxon>Rubrobacterales</taxon>
        <taxon>Rubrobacteraceae</taxon>
        <taxon>environmental samples</taxon>
    </lineage>
</organism>
<protein>
    <recommendedName>
        <fullName evidence="1">DUF5615 domain-containing protein</fullName>
    </recommendedName>
</protein>
<proteinExistence type="predicted"/>
<evidence type="ECO:0000259" key="1">
    <source>
        <dbReference type="Pfam" id="PF18480"/>
    </source>
</evidence>
<dbReference type="Pfam" id="PF18480">
    <property type="entry name" value="DUF5615"/>
    <property type="match status" value="1"/>
</dbReference>
<dbReference type="AlphaFoldDB" id="A0A6J4QJ50"/>